<reference evidence="3" key="1">
    <citation type="submission" date="2022-05" db="EMBL/GenBank/DDBJ databases">
        <title>Schlegelella sp. nov., isolated from mangrove soil.</title>
        <authorList>
            <person name="Liu Y."/>
            <person name="Ge X."/>
            <person name="Liu W."/>
        </authorList>
    </citation>
    <scope>NUCLEOTIDE SEQUENCE</scope>
    <source>
        <strain evidence="3">S2-27</strain>
    </source>
</reference>
<evidence type="ECO:0008006" key="5">
    <source>
        <dbReference type="Google" id="ProtNLM"/>
    </source>
</evidence>
<comment type="caution">
    <text evidence="3">The sequence shown here is derived from an EMBL/GenBank/DDBJ whole genome shotgun (WGS) entry which is preliminary data.</text>
</comment>
<proteinExistence type="predicted"/>
<sequence length="78" mass="8505">MATEQIEAAIAAAGSGATKAGAGTTVVAWYFSNEFLGVMGLLIALAGMVVNAYYKRKADRRHEAEHQERMRQMRGEDE</sequence>
<keyword evidence="2" id="KW-1133">Transmembrane helix</keyword>
<feature type="compositionally biased region" description="Basic and acidic residues" evidence="1">
    <location>
        <begin position="60"/>
        <end position="78"/>
    </location>
</feature>
<evidence type="ECO:0000256" key="2">
    <source>
        <dbReference type="SAM" id="Phobius"/>
    </source>
</evidence>
<evidence type="ECO:0000313" key="3">
    <source>
        <dbReference type="EMBL" id="MCM5682524.1"/>
    </source>
</evidence>
<gene>
    <name evidence="3" type="ORF">M8A51_23590</name>
</gene>
<feature type="region of interest" description="Disordered" evidence="1">
    <location>
        <begin position="58"/>
        <end position="78"/>
    </location>
</feature>
<name>A0ABT0YUU6_9BURK</name>
<dbReference type="Pfam" id="PF16082">
    <property type="entry name" value="Phage_holin_2_4"/>
    <property type="match status" value="1"/>
</dbReference>
<dbReference type="RefSeq" id="WP_251781011.1">
    <property type="nucleotide sequence ID" value="NZ_JAMKFE010000020.1"/>
</dbReference>
<dbReference type="EMBL" id="JAMKFE010000020">
    <property type="protein sequence ID" value="MCM5682524.1"/>
    <property type="molecule type" value="Genomic_DNA"/>
</dbReference>
<protein>
    <recommendedName>
        <fullName evidence="5">Holin</fullName>
    </recommendedName>
</protein>
<keyword evidence="2" id="KW-0472">Membrane</keyword>
<dbReference type="InterPro" id="IPR032124">
    <property type="entry name" value="Phage_F116_holin"/>
</dbReference>
<feature type="transmembrane region" description="Helical" evidence="2">
    <location>
        <begin position="35"/>
        <end position="54"/>
    </location>
</feature>
<organism evidence="3 4">
    <name type="scientific">Caldimonas mangrovi</name>
    <dbReference type="NCBI Taxonomy" id="2944811"/>
    <lineage>
        <taxon>Bacteria</taxon>
        <taxon>Pseudomonadati</taxon>
        <taxon>Pseudomonadota</taxon>
        <taxon>Betaproteobacteria</taxon>
        <taxon>Burkholderiales</taxon>
        <taxon>Sphaerotilaceae</taxon>
        <taxon>Caldimonas</taxon>
    </lineage>
</organism>
<dbReference type="Proteomes" id="UP001165541">
    <property type="component" value="Unassembled WGS sequence"/>
</dbReference>
<keyword evidence="4" id="KW-1185">Reference proteome</keyword>
<evidence type="ECO:0000256" key="1">
    <source>
        <dbReference type="SAM" id="MobiDB-lite"/>
    </source>
</evidence>
<evidence type="ECO:0000313" key="4">
    <source>
        <dbReference type="Proteomes" id="UP001165541"/>
    </source>
</evidence>
<keyword evidence="2" id="KW-0812">Transmembrane</keyword>
<accession>A0ABT0YUU6</accession>